<dbReference type="GO" id="GO:0006099">
    <property type="term" value="P:tricarboxylic acid cycle"/>
    <property type="evidence" value="ECO:0007669"/>
    <property type="project" value="UniProtKB-UniRule"/>
</dbReference>
<comment type="pathway">
    <text evidence="2 13">Carbohydrate metabolism; tricarboxylic acid cycle; succinate from succinyl-CoA (ligase route): step 1/1.</text>
</comment>
<comment type="catalytic activity">
    <reaction evidence="11 13">
        <text>succinate + ATP + CoA = succinyl-CoA + ADP + phosphate</text>
        <dbReference type="Rhea" id="RHEA:17661"/>
        <dbReference type="ChEBI" id="CHEBI:30031"/>
        <dbReference type="ChEBI" id="CHEBI:30616"/>
        <dbReference type="ChEBI" id="CHEBI:43474"/>
        <dbReference type="ChEBI" id="CHEBI:57287"/>
        <dbReference type="ChEBI" id="CHEBI:57292"/>
        <dbReference type="ChEBI" id="CHEBI:456216"/>
        <dbReference type="EC" id="6.2.1.5"/>
    </reaction>
</comment>
<keyword evidence="7 13" id="KW-0067">ATP-binding</keyword>
<dbReference type="GO" id="GO:0006104">
    <property type="term" value="P:succinyl-CoA metabolic process"/>
    <property type="evidence" value="ECO:0007669"/>
    <property type="project" value="TreeGrafter"/>
</dbReference>
<dbReference type="HAMAP" id="MF_00558">
    <property type="entry name" value="Succ_CoA_beta"/>
    <property type="match status" value="1"/>
</dbReference>
<keyword evidence="10 13" id="KW-0496">Mitochondrion</keyword>
<evidence type="ECO:0000256" key="8">
    <source>
        <dbReference type="ARBA" id="ARBA00022842"/>
    </source>
</evidence>
<evidence type="ECO:0000256" key="3">
    <source>
        <dbReference type="ARBA" id="ARBA00022532"/>
    </source>
</evidence>
<feature type="domain" description="ATP-grasp fold succinyl-CoA synthetase-type" evidence="15">
    <location>
        <begin position="59"/>
        <end position="266"/>
    </location>
</feature>
<keyword evidence="8 13" id="KW-0460">Magnesium</keyword>
<dbReference type="GO" id="GO:0004775">
    <property type="term" value="F:succinate-CoA ligase (ADP-forming) activity"/>
    <property type="evidence" value="ECO:0007669"/>
    <property type="project" value="UniProtKB-UniRule"/>
</dbReference>
<evidence type="ECO:0000256" key="9">
    <source>
        <dbReference type="ARBA" id="ARBA00022946"/>
    </source>
</evidence>
<protein>
    <recommendedName>
        <fullName evidence="13">Succinate--CoA ligase [ADP-forming] subunit beta, mitochondrial</fullName>
        <ecNumber evidence="13">6.2.1.5</ecNumber>
    </recommendedName>
    <alternativeName>
        <fullName evidence="13">ATP-specific succinyl-CoA synthetase subunit beta</fullName>
        <shortName evidence="13">A-SCS</shortName>
    </alternativeName>
    <alternativeName>
        <fullName evidence="13">Succinyl-CoA synthetase beta-A chain</fullName>
        <shortName evidence="13">SCS-betaA</shortName>
    </alternativeName>
</protein>
<feature type="binding site" evidence="13">
    <location>
        <begin position="109"/>
        <end position="111"/>
    </location>
    <ligand>
        <name>ATP</name>
        <dbReference type="ChEBI" id="CHEBI:30616"/>
    </ligand>
</feature>
<gene>
    <name evidence="13 16" type="primary">SUCLA2</name>
</gene>
<dbReference type="Ensembl" id="ENSEEET00000018680.2">
    <property type="protein sequence ID" value="ENSEEEP00000018475.2"/>
    <property type="gene ID" value="ENSEEEG00000008991.2"/>
</dbReference>
<dbReference type="STRING" id="8005.ENSEEEP00000018475"/>
<dbReference type="UniPathway" id="UPA00223">
    <property type="reaction ID" value="UER00999"/>
</dbReference>
<dbReference type="InterPro" id="IPR005809">
    <property type="entry name" value="Succ_CoA_ligase-like_bsu"/>
</dbReference>
<dbReference type="FunFam" id="3.30.470.20:FF:000002">
    <property type="entry name" value="Succinate--CoA ligase [ADP-forming] subunit beta"/>
    <property type="match status" value="1"/>
</dbReference>
<dbReference type="InterPro" id="IPR017866">
    <property type="entry name" value="Succ-CoA_synthase_bsu_CS"/>
</dbReference>
<name>A0A4W4F1T0_ELEEL</name>
<keyword evidence="17" id="KW-1185">Reference proteome</keyword>
<dbReference type="OMA" id="ITACDEV"/>
<evidence type="ECO:0000256" key="12">
    <source>
        <dbReference type="ARBA" id="ARBA00054304"/>
    </source>
</evidence>
<reference evidence="17" key="1">
    <citation type="journal article" date="2014" name="Science">
        <title>Nonhuman genetics. Genomic basis for the convergent evolution of electric organs.</title>
        <authorList>
            <person name="Gallant J.R."/>
            <person name="Traeger L.L."/>
            <person name="Volkening J.D."/>
            <person name="Moffett H."/>
            <person name="Chen P.H."/>
            <person name="Novina C.D."/>
            <person name="Phillips G.N.Jr."/>
            <person name="Anand R."/>
            <person name="Wells G.B."/>
            <person name="Pinch M."/>
            <person name="Guth R."/>
            <person name="Unguez G.A."/>
            <person name="Albert J.S."/>
            <person name="Zakon H.H."/>
            <person name="Samanta M.P."/>
            <person name="Sussman M.R."/>
        </authorList>
    </citation>
    <scope>NUCLEOTIDE SEQUENCE [LARGE SCALE GENOMIC DNA]</scope>
</reference>
<dbReference type="PANTHER" id="PTHR11815">
    <property type="entry name" value="SUCCINYL-COA SYNTHETASE BETA CHAIN"/>
    <property type="match status" value="1"/>
</dbReference>
<evidence type="ECO:0000259" key="14">
    <source>
        <dbReference type="Pfam" id="PF00549"/>
    </source>
</evidence>
<reference evidence="16" key="5">
    <citation type="submission" date="2025-09" db="UniProtKB">
        <authorList>
            <consortium name="Ensembl"/>
        </authorList>
    </citation>
    <scope>IDENTIFICATION</scope>
</reference>
<dbReference type="InterPro" id="IPR013650">
    <property type="entry name" value="ATP-grasp_succ-CoA_synth-type"/>
</dbReference>
<comment type="subunit">
    <text evidence="13">Heterodimer of an alpha and a beta subunit. The beta subunit determines specificity for ATP.</text>
</comment>
<dbReference type="Pfam" id="PF00549">
    <property type="entry name" value="Ligase_CoA"/>
    <property type="match status" value="1"/>
</dbReference>
<feature type="binding site" evidence="13">
    <location>
        <position position="337"/>
    </location>
    <ligand>
        <name>substrate</name>
        <note>ligand shared with subunit alpha</note>
    </ligand>
</feature>
<evidence type="ECO:0000313" key="17">
    <source>
        <dbReference type="Proteomes" id="UP000314983"/>
    </source>
</evidence>
<dbReference type="GO" id="GO:0000287">
    <property type="term" value="F:magnesium ion binding"/>
    <property type="evidence" value="ECO:0007669"/>
    <property type="project" value="UniProtKB-UniRule"/>
</dbReference>
<dbReference type="PIRSF" id="PIRSF001554">
    <property type="entry name" value="SucCS_beta"/>
    <property type="match status" value="1"/>
</dbReference>
<evidence type="ECO:0000259" key="15">
    <source>
        <dbReference type="Pfam" id="PF08442"/>
    </source>
</evidence>
<evidence type="ECO:0000256" key="7">
    <source>
        <dbReference type="ARBA" id="ARBA00022840"/>
    </source>
</evidence>
<evidence type="ECO:0000256" key="4">
    <source>
        <dbReference type="ARBA" id="ARBA00022598"/>
    </source>
</evidence>
<keyword evidence="9" id="KW-0809">Transit peptide</keyword>
<feature type="binding site" evidence="13">
    <location>
        <position position="286"/>
    </location>
    <ligand>
        <name>Mg(2+)</name>
        <dbReference type="ChEBI" id="CHEBI:18420"/>
    </ligand>
</feature>
<evidence type="ECO:0000256" key="5">
    <source>
        <dbReference type="ARBA" id="ARBA00022723"/>
    </source>
</evidence>
<dbReference type="Pfam" id="PF08442">
    <property type="entry name" value="ATP-grasp_2"/>
    <property type="match status" value="1"/>
</dbReference>
<dbReference type="EC" id="6.2.1.5" evidence="13"/>
<dbReference type="GO" id="GO:0042709">
    <property type="term" value="C:succinate-CoA ligase complex"/>
    <property type="evidence" value="ECO:0007669"/>
    <property type="project" value="TreeGrafter"/>
</dbReference>
<dbReference type="SUPFAM" id="SSF52210">
    <property type="entry name" value="Succinyl-CoA synthetase domains"/>
    <property type="match status" value="1"/>
</dbReference>
<keyword evidence="5 13" id="KW-0479">Metal-binding</keyword>
<dbReference type="NCBIfam" id="NF001913">
    <property type="entry name" value="PRK00696.1"/>
    <property type="match status" value="1"/>
</dbReference>
<feature type="binding site" evidence="13">
    <location>
        <begin position="394"/>
        <end position="396"/>
    </location>
    <ligand>
        <name>substrate</name>
        <note>ligand shared with subunit alpha</note>
    </ligand>
</feature>
<dbReference type="AlphaFoldDB" id="A0A4W4F1T0"/>
<dbReference type="SUPFAM" id="SSF56059">
    <property type="entry name" value="Glutathione synthetase ATP-binding domain-like"/>
    <property type="match status" value="1"/>
</dbReference>
<comment type="similarity">
    <text evidence="13">Belongs to the succinate/malate CoA ligase beta subunit family. ATP-specific subunit beta subfamily.</text>
</comment>
<keyword evidence="6 13" id="KW-0547">Nucleotide-binding</keyword>
<dbReference type="Proteomes" id="UP000314983">
    <property type="component" value="Chromosome 1"/>
</dbReference>
<dbReference type="InterPro" id="IPR034723">
    <property type="entry name" value="Succ_CoA_betaA_euk"/>
</dbReference>
<dbReference type="Gene3D" id="3.30.470.20">
    <property type="entry name" value="ATP-grasp fold, B domain"/>
    <property type="match status" value="1"/>
</dbReference>
<comment type="cofactor">
    <cofactor evidence="13">
        <name>Mg(2+)</name>
        <dbReference type="ChEBI" id="CHEBI:18420"/>
    </cofactor>
    <text evidence="13">Binds 1 Mg(2+) ion per subunit.</text>
</comment>
<dbReference type="GeneTree" id="ENSGT00390000010170"/>
<reference evidence="16" key="4">
    <citation type="submission" date="2025-08" db="UniProtKB">
        <authorList>
            <consortium name="Ensembl"/>
        </authorList>
    </citation>
    <scope>IDENTIFICATION</scope>
</reference>
<comment type="function">
    <text evidence="12 13">ATP-specific succinyl-CoA synthetase functions in the citric acid cycle (TCA), coupling the hydrolysis of succinyl-CoA to the synthesis of ATP and thus represents the only step of substrate-level phosphorylation in the TCA. The beta subunit provides nucleotide specificity of the enzyme and binds the substrate succinate, while the binding sites for coenzyme A and phosphate are found in the alpha subunit.</text>
</comment>
<feature type="binding site" evidence="13">
    <location>
        <position position="102"/>
    </location>
    <ligand>
        <name>ATP</name>
        <dbReference type="ChEBI" id="CHEBI:30616"/>
    </ligand>
</feature>
<dbReference type="NCBIfam" id="TIGR01016">
    <property type="entry name" value="sucCoAbeta"/>
    <property type="match status" value="1"/>
</dbReference>
<dbReference type="Gene3D" id="3.40.50.261">
    <property type="entry name" value="Succinyl-CoA synthetase domains"/>
    <property type="match status" value="1"/>
</dbReference>
<dbReference type="PROSITE" id="PS01217">
    <property type="entry name" value="SUCCINYL_COA_LIG_3"/>
    <property type="match status" value="1"/>
</dbReference>
<evidence type="ECO:0000256" key="6">
    <source>
        <dbReference type="ARBA" id="ARBA00022741"/>
    </source>
</evidence>
<dbReference type="PANTHER" id="PTHR11815:SF1">
    <property type="entry name" value="SUCCINATE--COA LIGASE [ADP-FORMING] SUBUNIT BETA, MITOCHONDRIAL"/>
    <property type="match status" value="1"/>
</dbReference>
<dbReference type="GO" id="GO:0005524">
    <property type="term" value="F:ATP binding"/>
    <property type="evidence" value="ECO:0007669"/>
    <property type="project" value="UniProtKB-UniRule"/>
</dbReference>
<keyword evidence="4 13" id="KW-0436">Ligase</keyword>
<dbReference type="InterPro" id="IPR005811">
    <property type="entry name" value="SUCC_ACL_C"/>
</dbReference>
<evidence type="ECO:0000256" key="13">
    <source>
        <dbReference type="HAMAP-Rule" id="MF_03220"/>
    </source>
</evidence>
<keyword evidence="3 13" id="KW-0816">Tricarboxylic acid cycle</keyword>
<dbReference type="InterPro" id="IPR016102">
    <property type="entry name" value="Succinyl-CoA_synth-like"/>
</dbReference>
<feature type="site" description="Important for substrate specificity" evidence="13">
    <location>
        <position position="98"/>
    </location>
</feature>
<evidence type="ECO:0000313" key="16">
    <source>
        <dbReference type="Ensembl" id="ENSEEEP00000018475.2"/>
    </source>
</evidence>
<dbReference type="HAMAP" id="MF_03220">
    <property type="entry name" value="Succ_CoA_betaA_euk"/>
    <property type="match status" value="1"/>
</dbReference>
<reference evidence="16" key="3">
    <citation type="submission" date="2020-05" db="EMBL/GenBank/DDBJ databases">
        <title>Electrophorus electricus (electric eel) genome, fEleEle1, primary haplotype.</title>
        <authorList>
            <person name="Myers G."/>
            <person name="Meyer A."/>
            <person name="Fedrigo O."/>
            <person name="Formenti G."/>
            <person name="Rhie A."/>
            <person name="Tracey A."/>
            <person name="Sims Y."/>
            <person name="Jarvis E.D."/>
        </authorList>
    </citation>
    <scope>NUCLEOTIDE SEQUENCE [LARGE SCALE GENOMIC DNA]</scope>
</reference>
<reference evidence="17" key="2">
    <citation type="journal article" date="2017" name="Sci. Adv.">
        <title>A tail of two voltages: Proteomic comparison of the three electric organs of the electric eel.</title>
        <authorList>
            <person name="Traeger L.L."/>
            <person name="Sabat G."/>
            <person name="Barrett-Wilt G.A."/>
            <person name="Wells G.B."/>
            <person name="Sussman M.R."/>
        </authorList>
    </citation>
    <scope>NUCLEOTIDE SEQUENCE [LARGE SCALE GENOMIC DNA]</scope>
</reference>
<feature type="binding site" evidence="13">
    <location>
        <position position="262"/>
    </location>
    <ligand>
        <name>Mg(2+)</name>
        <dbReference type="ChEBI" id="CHEBI:18420"/>
    </ligand>
</feature>
<feature type="domain" description="ATP-citrate synthase/succinyl-CoA ligase C-terminal" evidence="14">
    <location>
        <begin position="335"/>
        <end position="455"/>
    </location>
</feature>
<evidence type="ECO:0000256" key="11">
    <source>
        <dbReference type="ARBA" id="ARBA00050456"/>
    </source>
</evidence>
<accession>A0A4W4F1T0</accession>
<evidence type="ECO:0000256" key="10">
    <source>
        <dbReference type="ARBA" id="ARBA00023128"/>
    </source>
</evidence>
<dbReference type="FunFam" id="3.30.1490.20:FF:000040">
    <property type="entry name" value="Succinate--CoA ligase [ADP-forming] subunit beta mitochondrial"/>
    <property type="match status" value="1"/>
</dbReference>
<comment type="subcellular location">
    <subcellularLocation>
        <location evidence="1 13">Mitochondrion</location>
    </subcellularLocation>
</comment>
<dbReference type="InterPro" id="IPR013815">
    <property type="entry name" value="ATP_grasp_subdomain_1"/>
</dbReference>
<feature type="site" description="Important for substrate specificity" evidence="13">
    <location>
        <position position="166"/>
    </location>
</feature>
<organism evidence="16 17">
    <name type="scientific">Electrophorus electricus</name>
    <name type="common">Electric eel</name>
    <name type="synonym">Gymnotus electricus</name>
    <dbReference type="NCBI Taxonomy" id="8005"/>
    <lineage>
        <taxon>Eukaryota</taxon>
        <taxon>Metazoa</taxon>
        <taxon>Chordata</taxon>
        <taxon>Craniata</taxon>
        <taxon>Vertebrata</taxon>
        <taxon>Euteleostomi</taxon>
        <taxon>Actinopterygii</taxon>
        <taxon>Neopterygii</taxon>
        <taxon>Teleostei</taxon>
        <taxon>Ostariophysi</taxon>
        <taxon>Gymnotiformes</taxon>
        <taxon>Gymnotoidei</taxon>
        <taxon>Gymnotidae</taxon>
        <taxon>Electrophorus</taxon>
    </lineage>
</organism>
<dbReference type="Gene3D" id="3.30.1490.20">
    <property type="entry name" value="ATP-grasp fold, A domain"/>
    <property type="match status" value="1"/>
</dbReference>
<dbReference type="GO" id="GO:0005739">
    <property type="term" value="C:mitochondrion"/>
    <property type="evidence" value="ECO:0007669"/>
    <property type="project" value="UniProtKB-SubCell"/>
</dbReference>
<evidence type="ECO:0000256" key="2">
    <source>
        <dbReference type="ARBA" id="ARBA00005064"/>
    </source>
</evidence>
<evidence type="ECO:0000256" key="1">
    <source>
        <dbReference type="ARBA" id="ARBA00004173"/>
    </source>
</evidence>
<dbReference type="FunFam" id="3.40.50.261:FF:000001">
    <property type="entry name" value="Succinate--CoA ligase [ADP-forming] subunit beta"/>
    <property type="match status" value="1"/>
</dbReference>
<proteinExistence type="inferred from homology"/>
<sequence length="477" mass="51448">MATSLICGRDLLALHCHPTSRHLTSALFQILAGTSGLFSNHGNQPSALVQGQQRRNLSLHEYMSIGLLKEAGISVPTGLVASTPEEAYSVAKVIGSKDLVVKAQVLAGGRGKGTFEGGLKGGVKIVYSPEEVRDISSQMIGRKLFTKQTGEAGRICNQVFICERRYPRREYYFAITMERSFQGPVLIGSSQGGVNIEDVAAENPDAIVKEPVDIVEGIKMEQAIKVAKKMGFPEALVNEAAENMIRLYNLFIKYDASMLEINPMVEDSSGIGAPTLTLTPTLMCMDAKINFDSNAAYRQKKVFEMRDWSQEDPRDRQAAKADLNYIGLDGTIGCLVNGAGLAMATMDIIKLHGGIPANFLDVGGGATASQVTEAFKLITSDKKVQAILVNIFGGIMRCDVIAQGIIMAVTDLDLKIPIVVRLQGTRVDDAKALIAASPLKILACDDLDEAAKMVVKLSEIVSLAKEAQVDVKFQLPI</sequence>